<dbReference type="CDD" id="cd13957">
    <property type="entry name" value="PT_UbiA_Cox10"/>
    <property type="match status" value="1"/>
</dbReference>
<dbReference type="PANTHER" id="PTHR43448:SF2">
    <property type="entry name" value="PROTOHEME IX FARNESYLTRANSFERASE, MITOCHONDRIAL"/>
    <property type="match status" value="1"/>
</dbReference>
<dbReference type="Proteomes" id="UP001230268">
    <property type="component" value="Unassembled WGS sequence"/>
</dbReference>
<dbReference type="Gene3D" id="1.10.357.140">
    <property type="entry name" value="UbiA prenyltransferase"/>
    <property type="match status" value="1"/>
</dbReference>
<keyword evidence="4" id="KW-0808">Transferase</keyword>
<keyword evidence="5 10" id="KW-0812">Transmembrane</keyword>
<evidence type="ECO:0000256" key="2">
    <source>
        <dbReference type="ARBA" id="ARBA00005985"/>
    </source>
</evidence>
<feature type="transmembrane region" description="Helical" evidence="10">
    <location>
        <begin position="108"/>
        <end position="126"/>
    </location>
</feature>
<dbReference type="InterPro" id="IPR006369">
    <property type="entry name" value="Protohaem_IX_farnesylTrfase"/>
</dbReference>
<feature type="transmembrane region" description="Helical" evidence="10">
    <location>
        <begin position="132"/>
        <end position="153"/>
    </location>
</feature>
<dbReference type="GO" id="GO:0005739">
    <property type="term" value="C:mitochondrion"/>
    <property type="evidence" value="ECO:0007669"/>
    <property type="project" value="TreeGrafter"/>
</dbReference>
<keyword evidence="12" id="KW-1185">Reference proteome</keyword>
<evidence type="ECO:0000256" key="10">
    <source>
        <dbReference type="SAM" id="Phobius"/>
    </source>
</evidence>
<evidence type="ECO:0000256" key="8">
    <source>
        <dbReference type="ARBA" id="ARBA00023136"/>
    </source>
</evidence>
<name>A0AAD8LHF5_BABGI</name>
<feature type="transmembrane region" description="Helical" evidence="10">
    <location>
        <begin position="77"/>
        <end position="96"/>
    </location>
</feature>
<feature type="transmembrane region" description="Helical" evidence="10">
    <location>
        <begin position="50"/>
        <end position="71"/>
    </location>
</feature>
<dbReference type="InterPro" id="IPR030470">
    <property type="entry name" value="UbiA_prenylTrfase_CS"/>
</dbReference>
<dbReference type="GO" id="GO:0006784">
    <property type="term" value="P:heme A biosynthetic process"/>
    <property type="evidence" value="ECO:0007669"/>
    <property type="project" value="TreeGrafter"/>
</dbReference>
<keyword evidence="6 10" id="KW-1133">Transmembrane helix</keyword>
<evidence type="ECO:0000256" key="3">
    <source>
        <dbReference type="ARBA" id="ARBA00016335"/>
    </source>
</evidence>
<evidence type="ECO:0000256" key="7">
    <source>
        <dbReference type="ARBA" id="ARBA00023133"/>
    </source>
</evidence>
<evidence type="ECO:0000313" key="12">
    <source>
        <dbReference type="Proteomes" id="UP001230268"/>
    </source>
</evidence>
<feature type="transmembrane region" description="Helical" evidence="10">
    <location>
        <begin position="6"/>
        <end position="29"/>
    </location>
</feature>
<evidence type="ECO:0000313" key="11">
    <source>
        <dbReference type="EMBL" id="KAK1442730.1"/>
    </source>
</evidence>
<gene>
    <name evidence="11" type="ORF">BgAZ_302480</name>
</gene>
<keyword evidence="7" id="KW-0350">Heme biosynthesis</keyword>
<organism evidence="11 12">
    <name type="scientific">Babesia gibsoni</name>
    <dbReference type="NCBI Taxonomy" id="33632"/>
    <lineage>
        <taxon>Eukaryota</taxon>
        <taxon>Sar</taxon>
        <taxon>Alveolata</taxon>
        <taxon>Apicomplexa</taxon>
        <taxon>Aconoidasida</taxon>
        <taxon>Piroplasmida</taxon>
        <taxon>Babesiidae</taxon>
        <taxon>Babesia</taxon>
    </lineage>
</organism>
<reference evidence="11" key="1">
    <citation type="submission" date="2023-08" db="EMBL/GenBank/DDBJ databases">
        <title>Draft sequence of the Babesia gibsoni genome.</title>
        <authorList>
            <person name="Yamagishi J.Y."/>
            <person name="Xuan X.X."/>
        </authorList>
    </citation>
    <scope>NUCLEOTIDE SEQUENCE</scope>
    <source>
        <strain evidence="11">Azabu</strain>
    </source>
</reference>
<accession>A0AAD8LHF5</accession>
<protein>
    <recommendedName>
        <fullName evidence="3">Protoheme IX farnesyltransferase, mitochondrial</fullName>
    </recommendedName>
    <alternativeName>
        <fullName evidence="9">Heme O synthase</fullName>
    </alternativeName>
</protein>
<feature type="transmembrane region" description="Helical" evidence="10">
    <location>
        <begin position="174"/>
        <end position="196"/>
    </location>
</feature>
<proteinExistence type="inferred from homology"/>
<evidence type="ECO:0000256" key="9">
    <source>
        <dbReference type="ARBA" id="ARBA00030253"/>
    </source>
</evidence>
<keyword evidence="8 10" id="KW-0472">Membrane</keyword>
<feature type="transmembrane region" description="Helical" evidence="10">
    <location>
        <begin position="233"/>
        <end position="253"/>
    </location>
</feature>
<dbReference type="PANTHER" id="PTHR43448">
    <property type="entry name" value="PROTOHEME IX FARNESYLTRANSFERASE, MITOCHONDRIAL"/>
    <property type="match status" value="1"/>
</dbReference>
<comment type="caution">
    <text evidence="11">The sequence shown here is derived from an EMBL/GenBank/DDBJ whole genome shotgun (WGS) entry which is preliminary data.</text>
</comment>
<dbReference type="AlphaFoldDB" id="A0AAD8LHF5"/>
<sequence>MPVVSPEFFLTCGGIYLCSSAAHVFNQIIERKTDALMIRTCNRPLAAGNLSPNVASIIGLGCAAAGSSLLHLTGSHVAAPLALVNIALYSCIYTPLKRKTEWNTHVGSVVGAIPPLIGYAAAGGGLTCCDPWLLFGIMYVWQLPHFYSLAWLHRKDYLNAGLQMFGTKDESGKTTALACVKWVTVLNCLPLVYSYAGLISPNMALWTLLPNLYINYKCVKYFDSPNKLEARSFFINSLWHVLMLVGITSYCVATEDQEDKQRRLNS</sequence>
<comment type="subcellular location">
    <subcellularLocation>
        <location evidence="1">Membrane</location>
        <topology evidence="1">Multi-pass membrane protein</topology>
    </subcellularLocation>
</comment>
<evidence type="ECO:0000256" key="6">
    <source>
        <dbReference type="ARBA" id="ARBA00022989"/>
    </source>
</evidence>
<dbReference type="GO" id="GO:0008495">
    <property type="term" value="F:protoheme IX farnesyltransferase activity"/>
    <property type="evidence" value="ECO:0007669"/>
    <property type="project" value="InterPro"/>
</dbReference>
<dbReference type="GO" id="GO:0016020">
    <property type="term" value="C:membrane"/>
    <property type="evidence" value="ECO:0007669"/>
    <property type="project" value="UniProtKB-SubCell"/>
</dbReference>
<dbReference type="Pfam" id="PF01040">
    <property type="entry name" value="UbiA"/>
    <property type="match status" value="1"/>
</dbReference>
<dbReference type="EMBL" id="JAVEPI010000003">
    <property type="protein sequence ID" value="KAK1442730.1"/>
    <property type="molecule type" value="Genomic_DNA"/>
</dbReference>
<evidence type="ECO:0000256" key="5">
    <source>
        <dbReference type="ARBA" id="ARBA00022692"/>
    </source>
</evidence>
<evidence type="ECO:0000256" key="1">
    <source>
        <dbReference type="ARBA" id="ARBA00004141"/>
    </source>
</evidence>
<comment type="similarity">
    <text evidence="2">Belongs to the UbiA prenyltransferase family.</text>
</comment>
<evidence type="ECO:0000256" key="4">
    <source>
        <dbReference type="ARBA" id="ARBA00022679"/>
    </source>
</evidence>
<dbReference type="PROSITE" id="PS00943">
    <property type="entry name" value="UBIA"/>
    <property type="match status" value="1"/>
</dbReference>
<dbReference type="InterPro" id="IPR044878">
    <property type="entry name" value="UbiA_sf"/>
</dbReference>
<dbReference type="InterPro" id="IPR000537">
    <property type="entry name" value="UbiA_prenyltransferase"/>
</dbReference>